<feature type="transmembrane region" description="Helical" evidence="1">
    <location>
        <begin position="349"/>
        <end position="368"/>
    </location>
</feature>
<dbReference type="Pfam" id="PF04235">
    <property type="entry name" value="DUF418"/>
    <property type="match status" value="1"/>
</dbReference>
<dbReference type="Proteomes" id="UP000199534">
    <property type="component" value="Unassembled WGS sequence"/>
</dbReference>
<dbReference type="RefSeq" id="WP_092982315.1">
    <property type="nucleotide sequence ID" value="NZ_FOYQ01000002.1"/>
</dbReference>
<organism evidence="3 4">
    <name type="scientific">Robiginitalea myxolifaciens</name>
    <dbReference type="NCBI Taxonomy" id="400055"/>
    <lineage>
        <taxon>Bacteria</taxon>
        <taxon>Pseudomonadati</taxon>
        <taxon>Bacteroidota</taxon>
        <taxon>Flavobacteriia</taxon>
        <taxon>Flavobacteriales</taxon>
        <taxon>Flavobacteriaceae</taxon>
        <taxon>Robiginitalea</taxon>
    </lineage>
</organism>
<keyword evidence="1" id="KW-0472">Membrane</keyword>
<evidence type="ECO:0000256" key="1">
    <source>
        <dbReference type="SAM" id="Phobius"/>
    </source>
</evidence>
<keyword evidence="1" id="KW-1133">Transmembrane helix</keyword>
<protein>
    <recommendedName>
        <fullName evidence="2">DUF418 domain-containing protein</fullName>
    </recommendedName>
</protein>
<feature type="transmembrane region" description="Helical" evidence="1">
    <location>
        <begin position="50"/>
        <end position="73"/>
    </location>
</feature>
<keyword evidence="1" id="KW-0812">Transmembrane</keyword>
<sequence length="402" mass="45653">MSTKRMTIIDALRGFALAGIVIVHMTEQYVGGPVPEAASSQLYSGIADSITMGLIQLFLRGKFFALFSFLFGLSFFIQMSKADSAGRRFEGRFLWRLLILLAIGYLHHLFYRGDILTIYAVLGILLIPFYRVPNKVLWLISGLLFLGIARYILFATTHSTSLFMENVTDPNAPWIASYFETIKNGSFWEVARSNAWSGHIMKADFQLNTFGRGYLTFGFFLLGLWVGRTSYFQNFRENLSITKRLLWISLGVFVLSIIATIGIFATMGPTPNMESWTAMFGLTAYDLNNLGMTGLILGLFVLAYRKSKISGWLESFAPYGRMALTNYVAQSIIGTFFFYGWGLGFLAEIGVFYSALIALAIIFVQMKFSSWWLKRYHYGPLEWVWRSLTFGKSFPFRRESLA</sequence>
<evidence type="ECO:0000313" key="3">
    <source>
        <dbReference type="EMBL" id="SFR46746.1"/>
    </source>
</evidence>
<dbReference type="EMBL" id="FOYQ01000002">
    <property type="protein sequence ID" value="SFR46746.1"/>
    <property type="molecule type" value="Genomic_DNA"/>
</dbReference>
<feature type="transmembrane region" description="Helical" evidence="1">
    <location>
        <begin position="116"/>
        <end position="132"/>
    </location>
</feature>
<feature type="transmembrane region" description="Helical" evidence="1">
    <location>
        <begin position="93"/>
        <end position="110"/>
    </location>
</feature>
<dbReference type="PANTHER" id="PTHR30590">
    <property type="entry name" value="INNER MEMBRANE PROTEIN"/>
    <property type="match status" value="1"/>
</dbReference>
<keyword evidence="4" id="KW-1185">Reference proteome</keyword>
<feature type="transmembrane region" description="Helical" evidence="1">
    <location>
        <begin position="324"/>
        <end position="343"/>
    </location>
</feature>
<feature type="domain" description="DUF418" evidence="2">
    <location>
        <begin position="227"/>
        <end position="392"/>
    </location>
</feature>
<feature type="transmembrane region" description="Helical" evidence="1">
    <location>
        <begin position="245"/>
        <end position="267"/>
    </location>
</feature>
<dbReference type="InterPro" id="IPR052529">
    <property type="entry name" value="Bact_Transport_Assoc"/>
</dbReference>
<feature type="transmembrane region" description="Helical" evidence="1">
    <location>
        <begin position="214"/>
        <end position="233"/>
    </location>
</feature>
<feature type="transmembrane region" description="Helical" evidence="1">
    <location>
        <begin position="12"/>
        <end position="30"/>
    </location>
</feature>
<evidence type="ECO:0000259" key="2">
    <source>
        <dbReference type="Pfam" id="PF04235"/>
    </source>
</evidence>
<gene>
    <name evidence="3" type="ORF">SAMN04490243_1844</name>
</gene>
<dbReference type="STRING" id="400055.SAMN04490243_1844"/>
<dbReference type="PANTHER" id="PTHR30590:SF2">
    <property type="entry name" value="INNER MEMBRANE PROTEIN"/>
    <property type="match status" value="1"/>
</dbReference>
<reference evidence="3 4" key="1">
    <citation type="submission" date="2016-10" db="EMBL/GenBank/DDBJ databases">
        <authorList>
            <person name="de Groot N.N."/>
        </authorList>
    </citation>
    <scope>NUCLEOTIDE SEQUENCE [LARGE SCALE GENOMIC DNA]</scope>
    <source>
        <strain evidence="3 4">DSM 21019</strain>
    </source>
</reference>
<dbReference type="AlphaFoldDB" id="A0A1I6GX68"/>
<dbReference type="InterPro" id="IPR007349">
    <property type="entry name" value="DUF418"/>
</dbReference>
<dbReference type="OrthoDB" id="9807744at2"/>
<name>A0A1I6GX68_9FLAO</name>
<feature type="transmembrane region" description="Helical" evidence="1">
    <location>
        <begin position="137"/>
        <end position="154"/>
    </location>
</feature>
<accession>A0A1I6GX68</accession>
<evidence type="ECO:0000313" key="4">
    <source>
        <dbReference type="Proteomes" id="UP000199534"/>
    </source>
</evidence>
<feature type="transmembrane region" description="Helical" evidence="1">
    <location>
        <begin position="287"/>
        <end position="304"/>
    </location>
</feature>
<proteinExistence type="predicted"/>